<dbReference type="InterPro" id="IPR036388">
    <property type="entry name" value="WH-like_DNA-bd_sf"/>
</dbReference>
<evidence type="ECO:0000313" key="4">
    <source>
        <dbReference type="EMBL" id="SFR99182.1"/>
    </source>
</evidence>
<evidence type="ECO:0000313" key="5">
    <source>
        <dbReference type="Proteomes" id="UP000199659"/>
    </source>
</evidence>
<dbReference type="Gene3D" id="1.10.10.10">
    <property type="entry name" value="Winged helix-like DNA-binding domain superfamily/Winged helix DNA-binding domain"/>
    <property type="match status" value="1"/>
</dbReference>
<dbReference type="Pfam" id="PF04297">
    <property type="entry name" value="UPF0122"/>
    <property type="match status" value="1"/>
</dbReference>
<comment type="similarity">
    <text evidence="1 3">Belongs to the UPF0122 family.</text>
</comment>
<dbReference type="InterPro" id="IPR013324">
    <property type="entry name" value="RNA_pol_sigma_r3/r4-like"/>
</dbReference>
<dbReference type="InterPro" id="IPR007394">
    <property type="entry name" value="UPF0122"/>
</dbReference>
<name>A0A1I6L6Z1_9FIRM</name>
<organism evidence="4 5">
    <name type="scientific">Anaeromicropila populeti</name>
    <dbReference type="NCBI Taxonomy" id="37658"/>
    <lineage>
        <taxon>Bacteria</taxon>
        <taxon>Bacillati</taxon>
        <taxon>Bacillota</taxon>
        <taxon>Clostridia</taxon>
        <taxon>Lachnospirales</taxon>
        <taxon>Lachnospiraceae</taxon>
        <taxon>Anaeromicropila</taxon>
    </lineage>
</organism>
<dbReference type="PANTHER" id="PTHR40083:SF1">
    <property type="entry name" value="UPF0122 PROTEIN YLXM"/>
    <property type="match status" value="1"/>
</dbReference>
<evidence type="ECO:0000256" key="3">
    <source>
        <dbReference type="HAMAP-Rule" id="MF_00245"/>
    </source>
</evidence>
<dbReference type="EMBL" id="FOYZ01000014">
    <property type="protein sequence ID" value="SFR99182.1"/>
    <property type="molecule type" value="Genomic_DNA"/>
</dbReference>
<dbReference type="PANTHER" id="PTHR40083">
    <property type="entry name" value="UPF0122 PROTEIN CBO2450/CLC_2298"/>
    <property type="match status" value="1"/>
</dbReference>
<dbReference type="Proteomes" id="UP000199659">
    <property type="component" value="Unassembled WGS sequence"/>
</dbReference>
<comment type="function">
    <text evidence="2 3">Might take part in the signal recognition particle (SRP) pathway. This is inferred from the conservation of its genetic proximity to ftsY/ffh. May be a regulatory protein.</text>
</comment>
<dbReference type="STRING" id="37658.SAMN05661086_03101"/>
<sequence length="116" mass="13618">MEVNSVVELSLLYDFYGGLMKDNKRRIFEDYVLNDYSLSEIAKEQGISRQGVHDTIKRCTKELRDYEEKLCLIEKFQKTKEMVNQIRNISKNVQESGNMVEIAKIETLSAKILEEY</sequence>
<dbReference type="SUPFAM" id="SSF88659">
    <property type="entry name" value="Sigma3 and sigma4 domains of RNA polymerase sigma factors"/>
    <property type="match status" value="1"/>
</dbReference>
<accession>A0A1I6L6Z1</accession>
<dbReference type="NCBIfam" id="NF045758">
    <property type="entry name" value="YlxM"/>
    <property type="match status" value="1"/>
</dbReference>
<gene>
    <name evidence="4" type="ORF">SAMN05661086_03101</name>
</gene>
<dbReference type="AlphaFoldDB" id="A0A1I6L6Z1"/>
<keyword evidence="5" id="KW-1185">Reference proteome</keyword>
<protein>
    <recommendedName>
        <fullName evidence="3">UPF0122 protein SAMN05661086_03101</fullName>
    </recommendedName>
</protein>
<dbReference type="InterPro" id="IPR054831">
    <property type="entry name" value="UPF0122_fam_protein"/>
</dbReference>
<reference evidence="4 5" key="1">
    <citation type="submission" date="2016-10" db="EMBL/GenBank/DDBJ databases">
        <authorList>
            <person name="de Groot N.N."/>
        </authorList>
    </citation>
    <scope>NUCLEOTIDE SEQUENCE [LARGE SCALE GENOMIC DNA]</scope>
    <source>
        <strain evidence="4 5">743A</strain>
    </source>
</reference>
<proteinExistence type="inferred from homology"/>
<evidence type="ECO:0000256" key="1">
    <source>
        <dbReference type="ARBA" id="ARBA00008720"/>
    </source>
</evidence>
<evidence type="ECO:0000256" key="2">
    <source>
        <dbReference type="ARBA" id="ARBA00024764"/>
    </source>
</evidence>
<dbReference type="HAMAP" id="MF_00245">
    <property type="entry name" value="UPF0122"/>
    <property type="match status" value="1"/>
</dbReference>